<sequence length="556" mass="59228">MTGPAALSRDPHPAIDPITLTVIQNGLQQVCNEMDLAFSRAAFSPVISETHDRSDGIYHRDDGALIAQGEDGLPVFVGTMQDCCATVIERARNLQPGDVYIVNDPYLGGTHLMDVKFVKPFFYKGELFCWLANTGHWPDTGGAVPGGFSASATEVEQEGLRLPPVKLYKAGAIDEEILSIINSNIRIADQRIGDIKAQAAALTVGERRLTLLLDRYGADTVDRAIAEMRVRAAQQMRAKIAAVPDGVYESTAIVDSDGVVNEPLTIALALTIRGEEAHFDLSRSSPPCQGPMNSVIATTRSSVYLAMKHIYPDVAINAGTFEPLRIADPDGTFLYAKYPRPVSGCAAEVSQRIAEAVFAAMTRAVPDHLFAAPAGTSGNFSLGGTDPKTGRGYVCYLISGGGYGGHAGGDGISNGCSTIGISKTTPIEVVEQRYPILYEEYALREGSGGAGEHRGGFGVRYKVRLRRGNARASFVMDHGRVGPQGALGGADGAPNTVLVERGGESYTPLHLSKEQGISITEGDAITVQTPGGGGYGDPAKRDPALIERDRVREYYP</sequence>
<dbReference type="InterPro" id="IPR003692">
    <property type="entry name" value="Hydantoinase_B"/>
</dbReference>
<dbReference type="GO" id="GO:0017168">
    <property type="term" value="F:5-oxoprolinase (ATP-hydrolyzing) activity"/>
    <property type="evidence" value="ECO:0007669"/>
    <property type="project" value="TreeGrafter"/>
</dbReference>
<feature type="domain" description="Hydantoinase B/oxoprolinase" evidence="1">
    <location>
        <begin position="16"/>
        <end position="538"/>
    </location>
</feature>
<evidence type="ECO:0000259" key="1">
    <source>
        <dbReference type="Pfam" id="PF02538"/>
    </source>
</evidence>
<evidence type="ECO:0000313" key="2">
    <source>
        <dbReference type="EMBL" id="SDF58607.1"/>
    </source>
</evidence>
<dbReference type="InterPro" id="IPR045079">
    <property type="entry name" value="Oxoprolinase-like"/>
</dbReference>
<dbReference type="OrthoDB" id="9761586at2"/>
<proteinExistence type="predicted"/>
<dbReference type="AlphaFoldDB" id="A0A8G2BHE5"/>
<dbReference type="EMBL" id="FNBW01000004">
    <property type="protein sequence ID" value="SDF58607.1"/>
    <property type="molecule type" value="Genomic_DNA"/>
</dbReference>
<comment type="caution">
    <text evidence="2">The sequence shown here is derived from an EMBL/GenBank/DDBJ whole genome shotgun (WGS) entry which is preliminary data.</text>
</comment>
<dbReference type="GO" id="GO:0006749">
    <property type="term" value="P:glutathione metabolic process"/>
    <property type="evidence" value="ECO:0007669"/>
    <property type="project" value="TreeGrafter"/>
</dbReference>
<keyword evidence="3" id="KW-1185">Reference proteome</keyword>
<reference evidence="2 3" key="1">
    <citation type="submission" date="2016-10" db="EMBL/GenBank/DDBJ databases">
        <authorList>
            <person name="Varghese N."/>
            <person name="Submissions S."/>
        </authorList>
    </citation>
    <scope>NUCLEOTIDE SEQUENCE [LARGE SCALE GENOMIC DNA]</scope>
    <source>
        <strain evidence="2 3">DSM 18839</strain>
    </source>
</reference>
<evidence type="ECO:0000313" key="3">
    <source>
        <dbReference type="Proteomes" id="UP000198615"/>
    </source>
</evidence>
<dbReference type="RefSeq" id="WP_093149668.1">
    <property type="nucleotide sequence ID" value="NZ_FNBW01000004.1"/>
</dbReference>
<dbReference type="Proteomes" id="UP000198615">
    <property type="component" value="Unassembled WGS sequence"/>
</dbReference>
<dbReference type="PANTHER" id="PTHR11365">
    <property type="entry name" value="5-OXOPROLINASE RELATED"/>
    <property type="match status" value="1"/>
</dbReference>
<dbReference type="GO" id="GO:0005829">
    <property type="term" value="C:cytosol"/>
    <property type="evidence" value="ECO:0007669"/>
    <property type="project" value="TreeGrafter"/>
</dbReference>
<dbReference type="Pfam" id="PF02538">
    <property type="entry name" value="Hydantoinase_B"/>
    <property type="match status" value="1"/>
</dbReference>
<organism evidence="2 3">
    <name type="scientific">Thalassobaculum litoreum DSM 18839</name>
    <dbReference type="NCBI Taxonomy" id="1123362"/>
    <lineage>
        <taxon>Bacteria</taxon>
        <taxon>Pseudomonadati</taxon>
        <taxon>Pseudomonadota</taxon>
        <taxon>Alphaproteobacteria</taxon>
        <taxon>Rhodospirillales</taxon>
        <taxon>Thalassobaculaceae</taxon>
        <taxon>Thalassobaculum</taxon>
    </lineage>
</organism>
<protein>
    <submittedName>
        <fullName evidence="2">N-methylhydantoinase B</fullName>
    </submittedName>
</protein>
<gene>
    <name evidence="2" type="ORF">SAMN05660686_01767</name>
</gene>
<accession>A0A8G2BHE5</accession>
<name>A0A8G2BHE5_9PROT</name>
<dbReference type="PANTHER" id="PTHR11365:SF23">
    <property type="entry name" value="HYPOTHETICAL 5-OXOPROLINASE (EUROFUNG)-RELATED"/>
    <property type="match status" value="1"/>
</dbReference>